<dbReference type="Pfam" id="PF06764">
    <property type="entry name" value="DUF1223"/>
    <property type="match status" value="1"/>
</dbReference>
<dbReference type="PANTHER" id="PTHR36057:SF1">
    <property type="entry name" value="LIPOPROTEIN LIPID ATTACHMENT SITE-LIKE PROTEIN, PUTATIVE (DUF1223)-RELATED"/>
    <property type="match status" value="1"/>
</dbReference>
<reference evidence="1" key="2">
    <citation type="submission" date="2023-01" db="EMBL/GenBank/DDBJ databases">
        <title>Draft genome sequence of Devosia yakushimensis strain NBRC 103855.</title>
        <authorList>
            <person name="Sun Q."/>
            <person name="Mori K."/>
        </authorList>
    </citation>
    <scope>NUCLEOTIDE SEQUENCE</scope>
    <source>
        <strain evidence="1">NBRC 103855</strain>
    </source>
</reference>
<evidence type="ECO:0000313" key="2">
    <source>
        <dbReference type="Proteomes" id="UP001161406"/>
    </source>
</evidence>
<name>A0ABQ5ULY0_9HYPH</name>
<dbReference type="RefSeq" id="WP_284394042.1">
    <property type="nucleotide sequence ID" value="NZ_BSNG01000004.1"/>
</dbReference>
<reference evidence="1" key="1">
    <citation type="journal article" date="2014" name="Int. J. Syst. Evol. Microbiol.">
        <title>Complete genome of a new Firmicutes species belonging to the dominant human colonic microbiota ('Ruminococcus bicirculans') reveals two chromosomes and a selective capacity to utilize plant glucans.</title>
        <authorList>
            <consortium name="NISC Comparative Sequencing Program"/>
            <person name="Wegmann U."/>
            <person name="Louis P."/>
            <person name="Goesmann A."/>
            <person name="Henrissat B."/>
            <person name="Duncan S.H."/>
            <person name="Flint H.J."/>
        </authorList>
    </citation>
    <scope>NUCLEOTIDE SEQUENCE</scope>
    <source>
        <strain evidence="1">NBRC 103855</strain>
    </source>
</reference>
<dbReference type="SUPFAM" id="SSF52833">
    <property type="entry name" value="Thioredoxin-like"/>
    <property type="match status" value="1"/>
</dbReference>
<dbReference type="EMBL" id="BSNG01000004">
    <property type="protein sequence ID" value="GLQ12198.1"/>
    <property type="molecule type" value="Genomic_DNA"/>
</dbReference>
<keyword evidence="2" id="KW-1185">Reference proteome</keyword>
<dbReference type="InterPro" id="IPR036249">
    <property type="entry name" value="Thioredoxin-like_sf"/>
</dbReference>
<dbReference type="InterPro" id="IPR010634">
    <property type="entry name" value="DUF1223"/>
</dbReference>
<dbReference type="Proteomes" id="UP001161406">
    <property type="component" value="Unassembled WGS sequence"/>
</dbReference>
<evidence type="ECO:0000313" key="1">
    <source>
        <dbReference type="EMBL" id="GLQ12198.1"/>
    </source>
</evidence>
<evidence type="ECO:0008006" key="3">
    <source>
        <dbReference type="Google" id="ProtNLM"/>
    </source>
</evidence>
<sequence length="244" mass="26220">MISRSFLAPVLGIVAFAVLALPAGAEKVRDRPKAVVELFTSQGCAQCPPADALLTSLAEEGDVIALAYHVDYWDYVGWEDTFGKADYSDRQRAYAKSWGSSRIYTPQMVVNGDKGVVGSRRSEVHGALDTASLPLDVAITKQGDMLKIAVPPDANYSDAVVWLVTYLDRADVAIDKGENAGKTMVYTQVVTGRQALGMWENDTGADLKLPLPEMLAENTGMAVIVQQENNGLPGPILGAAAFER</sequence>
<gene>
    <name evidence="1" type="ORF">GCM10007913_41310</name>
</gene>
<protein>
    <recommendedName>
        <fullName evidence="3">DUF1223 domain-containing protein</fullName>
    </recommendedName>
</protein>
<organism evidence="1 2">
    <name type="scientific">Devosia yakushimensis</name>
    <dbReference type="NCBI Taxonomy" id="470028"/>
    <lineage>
        <taxon>Bacteria</taxon>
        <taxon>Pseudomonadati</taxon>
        <taxon>Pseudomonadota</taxon>
        <taxon>Alphaproteobacteria</taxon>
        <taxon>Hyphomicrobiales</taxon>
        <taxon>Devosiaceae</taxon>
        <taxon>Devosia</taxon>
    </lineage>
</organism>
<dbReference type="PANTHER" id="PTHR36057">
    <property type="match status" value="1"/>
</dbReference>
<proteinExistence type="predicted"/>
<accession>A0ABQ5ULY0</accession>
<comment type="caution">
    <text evidence="1">The sequence shown here is derived from an EMBL/GenBank/DDBJ whole genome shotgun (WGS) entry which is preliminary data.</text>
</comment>